<keyword evidence="18" id="KW-1185">Reference proteome</keyword>
<feature type="domain" description="PLD phosphodiesterase" evidence="14">
    <location>
        <begin position="400"/>
        <end position="427"/>
    </location>
</feature>
<evidence type="ECO:0000256" key="5">
    <source>
        <dbReference type="ARBA" id="ARBA00022692"/>
    </source>
</evidence>
<dbReference type="EMBL" id="PJBV01000016">
    <property type="protein sequence ID" value="PKH40925.1"/>
    <property type="molecule type" value="Genomic_DNA"/>
</dbReference>
<dbReference type="Proteomes" id="UP000233565">
    <property type="component" value="Unassembled WGS sequence"/>
</dbReference>
<evidence type="ECO:0000256" key="11">
    <source>
        <dbReference type="ARBA" id="ARBA00023264"/>
    </source>
</evidence>
<evidence type="ECO:0000256" key="10">
    <source>
        <dbReference type="ARBA" id="ARBA00023209"/>
    </source>
</evidence>
<keyword evidence="7 13" id="KW-1133">Transmembrane helix</keyword>
<evidence type="ECO:0000256" key="8">
    <source>
        <dbReference type="ARBA" id="ARBA00023098"/>
    </source>
</evidence>
<keyword evidence="10" id="KW-0594">Phospholipid biosynthesis</keyword>
<dbReference type="PROSITE" id="PS50035">
    <property type="entry name" value="PLD"/>
    <property type="match status" value="2"/>
</dbReference>
<evidence type="ECO:0000256" key="12">
    <source>
        <dbReference type="NCBIfam" id="TIGR04265"/>
    </source>
</evidence>
<reference evidence="16" key="1">
    <citation type="submission" date="2016-10" db="EMBL/GenBank/DDBJ databases">
        <authorList>
            <person name="de Groot N.N."/>
        </authorList>
    </citation>
    <scope>NUCLEOTIDE SEQUENCE [LARGE SCALE GENOMIC DNA]</scope>
    <source>
        <strain evidence="16">CGMCC 1.10697</strain>
    </source>
</reference>
<dbReference type="GO" id="GO:0008808">
    <property type="term" value="F:cardiolipin synthase activity"/>
    <property type="evidence" value="ECO:0007669"/>
    <property type="project" value="UniProtKB-UniRule"/>
</dbReference>
<dbReference type="PANTHER" id="PTHR21248">
    <property type="entry name" value="CARDIOLIPIN SYNTHASE"/>
    <property type="match status" value="1"/>
</dbReference>
<evidence type="ECO:0000313" key="15">
    <source>
        <dbReference type="EMBL" id="PKH40925.1"/>
    </source>
</evidence>
<evidence type="ECO:0000256" key="3">
    <source>
        <dbReference type="ARBA" id="ARBA00022516"/>
    </source>
</evidence>
<accession>A0A1I1AVJ0</accession>
<dbReference type="STRING" id="748909.SAMN05192575_11148"/>
<evidence type="ECO:0000256" key="4">
    <source>
        <dbReference type="ARBA" id="ARBA00022679"/>
    </source>
</evidence>
<dbReference type="InterPro" id="IPR027379">
    <property type="entry name" value="CLS_N"/>
</dbReference>
<keyword evidence="5 13" id="KW-0812">Transmembrane</keyword>
<feature type="domain" description="PLD phosphodiesterase" evidence="14">
    <location>
        <begin position="216"/>
        <end position="243"/>
    </location>
</feature>
<evidence type="ECO:0000256" key="1">
    <source>
        <dbReference type="ARBA" id="ARBA00004651"/>
    </source>
</evidence>
<dbReference type="SUPFAM" id="SSF56024">
    <property type="entry name" value="Phospholipase D/nuclease"/>
    <property type="match status" value="2"/>
</dbReference>
<evidence type="ECO:0000313" key="16">
    <source>
        <dbReference type="EMBL" id="SFB42089.1"/>
    </source>
</evidence>
<name>A0A1I1AVJ0_9ACTN</name>
<reference evidence="15 18" key="2">
    <citation type="submission" date="2017-12" db="EMBL/GenBank/DDBJ databases">
        <title>Pharmacopeia of the Arctic Ocean.</title>
        <authorList>
            <person name="Collins E."/>
            <person name="Ducluzeau A.-L."/>
        </authorList>
    </citation>
    <scope>NUCLEOTIDE SEQUENCE [LARGE SCALE GENOMIC DNA]</scope>
    <source>
        <strain evidence="15 18">DSM 23325</strain>
    </source>
</reference>
<keyword evidence="9 13" id="KW-0472">Membrane</keyword>
<dbReference type="OrthoDB" id="9762009at2"/>
<dbReference type="GO" id="GO:0032049">
    <property type="term" value="P:cardiolipin biosynthetic process"/>
    <property type="evidence" value="ECO:0007669"/>
    <property type="project" value="UniProtKB-UniRule"/>
</dbReference>
<evidence type="ECO:0000256" key="13">
    <source>
        <dbReference type="SAM" id="Phobius"/>
    </source>
</evidence>
<dbReference type="NCBIfam" id="TIGR04265">
    <property type="entry name" value="bac_cardiolipin"/>
    <property type="match status" value="1"/>
</dbReference>
<sequence>MTLAAVLTTTVVVLEYALKIFAIGTVPENRRPAASSAWLLLILFVPVVGFPLYWLIGSPYVSGRRHVVQQRANQVLADRKDLWPVMPEGADPDRTLASVLAMNQRLTGLPCVSGAHEQTYPDTGDYFAAIAEAIDDAREYVHVEFYIVCWDEATDVVFEAMRRAASRGVEVRLLLDHLGSRKYPGRKQLGPRMTEAGIDWHLMMPIDPLKGRWRRPDLRNHRKLVVVDGERAFLGSHNLIAPSYGSTKNAEMGRAWSDVSLQVSGDIVTSVSVVFATDWYTETGELLDVERYFADQPDQPAGGRGHAMQLVPSGPGYATEPNLRLFTALIHGATDRVAITSPYFVPDEALLAAITSASYRGVQVELFVGEKADQFLVGHAQRSYYAALLDAGVTIHLYPAPTVLHGKYFTVDGRVAMIGSSNMDFRSFALTSEIMLLAFGGDLVERLERNDADYRAVSRVLTVEEWSARSWREKYVDNVCRLTAALM</sequence>
<evidence type="ECO:0000313" key="17">
    <source>
        <dbReference type="Proteomes" id="UP000199113"/>
    </source>
</evidence>
<evidence type="ECO:0000256" key="6">
    <source>
        <dbReference type="ARBA" id="ARBA00022737"/>
    </source>
</evidence>
<dbReference type="Gene3D" id="3.30.870.10">
    <property type="entry name" value="Endonuclease Chain A"/>
    <property type="match status" value="2"/>
</dbReference>
<keyword evidence="11" id="KW-1208">Phospholipid metabolism</keyword>
<dbReference type="RefSeq" id="WP_091200865.1">
    <property type="nucleotide sequence ID" value="NZ_FOKC01000011.1"/>
</dbReference>
<proteinExistence type="predicted"/>
<protein>
    <recommendedName>
        <fullName evidence="12">Cardiolipin synthase</fullName>
        <ecNumber evidence="12">2.7.8.-</ecNumber>
    </recommendedName>
</protein>
<evidence type="ECO:0000259" key="14">
    <source>
        <dbReference type="PROSITE" id="PS50035"/>
    </source>
</evidence>
<dbReference type="EMBL" id="FOKC01000011">
    <property type="protein sequence ID" value="SFB42089.1"/>
    <property type="molecule type" value="Genomic_DNA"/>
</dbReference>
<keyword evidence="2" id="KW-1003">Cell membrane</keyword>
<comment type="subcellular location">
    <subcellularLocation>
        <location evidence="1">Cell membrane</location>
        <topology evidence="1">Multi-pass membrane protein</topology>
    </subcellularLocation>
</comment>
<evidence type="ECO:0000256" key="9">
    <source>
        <dbReference type="ARBA" id="ARBA00023136"/>
    </source>
</evidence>
<keyword evidence="6" id="KW-0677">Repeat</keyword>
<dbReference type="Proteomes" id="UP000199113">
    <property type="component" value="Unassembled WGS sequence"/>
</dbReference>
<dbReference type="GO" id="GO:0005886">
    <property type="term" value="C:plasma membrane"/>
    <property type="evidence" value="ECO:0007669"/>
    <property type="project" value="UniProtKB-SubCell"/>
</dbReference>
<dbReference type="Pfam" id="PF13091">
    <property type="entry name" value="PLDc_2"/>
    <property type="match status" value="2"/>
</dbReference>
<organism evidence="16 17">
    <name type="scientific">Nocardioides alpinus</name>
    <dbReference type="NCBI Taxonomy" id="748909"/>
    <lineage>
        <taxon>Bacteria</taxon>
        <taxon>Bacillati</taxon>
        <taxon>Actinomycetota</taxon>
        <taxon>Actinomycetes</taxon>
        <taxon>Propionibacteriales</taxon>
        <taxon>Nocardioidaceae</taxon>
        <taxon>Nocardioides</taxon>
    </lineage>
</organism>
<dbReference type="Pfam" id="PF13396">
    <property type="entry name" value="PLDc_N"/>
    <property type="match status" value="1"/>
</dbReference>
<dbReference type="AlphaFoldDB" id="A0A1I1AVJ0"/>
<dbReference type="InterPro" id="IPR025202">
    <property type="entry name" value="PLD-like_dom"/>
</dbReference>
<evidence type="ECO:0000256" key="2">
    <source>
        <dbReference type="ARBA" id="ARBA00022475"/>
    </source>
</evidence>
<feature type="transmembrane region" description="Helical" evidence="13">
    <location>
        <begin position="38"/>
        <end position="56"/>
    </location>
</feature>
<dbReference type="PANTHER" id="PTHR21248:SF22">
    <property type="entry name" value="PHOSPHOLIPASE D"/>
    <property type="match status" value="1"/>
</dbReference>
<keyword evidence="3" id="KW-0444">Lipid biosynthesis</keyword>
<dbReference type="InterPro" id="IPR022924">
    <property type="entry name" value="Cardiolipin_synthase"/>
</dbReference>
<dbReference type="EC" id="2.7.8.-" evidence="12"/>
<evidence type="ECO:0000313" key="18">
    <source>
        <dbReference type="Proteomes" id="UP000233565"/>
    </source>
</evidence>
<keyword evidence="4" id="KW-0808">Transferase</keyword>
<gene>
    <name evidence="15" type="primary">cls</name>
    <name evidence="15" type="ORF">CXG46_10700</name>
    <name evidence="16" type="ORF">SAMN05192575_11148</name>
</gene>
<dbReference type="SMART" id="SM00155">
    <property type="entry name" value="PLDc"/>
    <property type="match status" value="2"/>
</dbReference>
<keyword evidence="8" id="KW-0443">Lipid metabolism</keyword>
<dbReference type="InterPro" id="IPR001736">
    <property type="entry name" value="PLipase_D/transphosphatidylase"/>
</dbReference>
<evidence type="ECO:0000256" key="7">
    <source>
        <dbReference type="ARBA" id="ARBA00022989"/>
    </source>
</evidence>